<accession>A0A7G9WCI7</accession>
<evidence type="ECO:0000313" key="20">
    <source>
        <dbReference type="Proteomes" id="UP000516160"/>
    </source>
</evidence>
<dbReference type="Gene3D" id="1.20.120.1760">
    <property type="match status" value="1"/>
</dbReference>
<evidence type="ECO:0000256" key="5">
    <source>
        <dbReference type="ARBA" id="ARBA00013170"/>
    </source>
</evidence>
<dbReference type="KEGG" id="acae:HYG86_17275"/>
<dbReference type="InterPro" id="IPR004570">
    <property type="entry name" value="Phosphatidylglycerol_P_synth"/>
</dbReference>
<dbReference type="EMBL" id="CP058559">
    <property type="protein sequence ID" value="QNO16399.1"/>
    <property type="molecule type" value="Genomic_DNA"/>
</dbReference>
<evidence type="ECO:0000256" key="7">
    <source>
        <dbReference type="ARBA" id="ARBA00022516"/>
    </source>
</evidence>
<dbReference type="PANTHER" id="PTHR14269">
    <property type="entry name" value="CDP-DIACYLGLYCEROL--GLYCEROL-3-PHOSPHATE 3-PHOSPHATIDYLTRANSFERASE-RELATED"/>
    <property type="match status" value="1"/>
</dbReference>
<dbReference type="GO" id="GO:0006655">
    <property type="term" value="P:phosphatidylglycerol biosynthetic process"/>
    <property type="evidence" value="ECO:0007669"/>
    <property type="project" value="UniProtKB-UniPathway"/>
</dbReference>
<protein>
    <recommendedName>
        <fullName evidence="6">CDP-diacylglycerol--glycerol-3-phosphate 3-phosphatidyltransferase</fullName>
        <ecNumber evidence="5">2.7.8.5</ecNumber>
    </recommendedName>
    <alternativeName>
        <fullName evidence="15">Phosphatidylglycerophosphate synthase</fullName>
    </alternativeName>
</protein>
<dbReference type="AlphaFoldDB" id="A0A7G9WCI7"/>
<keyword evidence="11" id="KW-0443">Lipid metabolism</keyword>
<dbReference type="InterPro" id="IPR000462">
    <property type="entry name" value="CDP-OH_P_trans"/>
</dbReference>
<proteinExistence type="inferred from homology"/>
<dbReference type="GO" id="GO:0008444">
    <property type="term" value="F:CDP-diacylglycerol-glycerol-3-phosphate 3-phosphatidyltransferase activity"/>
    <property type="evidence" value="ECO:0007669"/>
    <property type="project" value="UniProtKB-EC"/>
</dbReference>
<evidence type="ECO:0000256" key="11">
    <source>
        <dbReference type="ARBA" id="ARBA00023098"/>
    </source>
</evidence>
<dbReference type="Pfam" id="PF01066">
    <property type="entry name" value="CDP-OH_P_transf"/>
    <property type="match status" value="1"/>
</dbReference>
<evidence type="ECO:0000313" key="19">
    <source>
        <dbReference type="EMBL" id="QNO16399.1"/>
    </source>
</evidence>
<evidence type="ECO:0000256" key="17">
    <source>
        <dbReference type="RuleBase" id="RU003750"/>
    </source>
</evidence>
<dbReference type="InterPro" id="IPR048254">
    <property type="entry name" value="CDP_ALCOHOL_P_TRANSF_CS"/>
</dbReference>
<dbReference type="PROSITE" id="PS00379">
    <property type="entry name" value="CDP_ALCOHOL_P_TRANSF"/>
    <property type="match status" value="1"/>
</dbReference>
<evidence type="ECO:0000256" key="18">
    <source>
        <dbReference type="SAM" id="Phobius"/>
    </source>
</evidence>
<evidence type="ECO:0000256" key="16">
    <source>
        <dbReference type="ARBA" id="ARBA00048586"/>
    </source>
</evidence>
<sequence>MNLPNVLTSIRLLLVPIYISFLPNVVNKLFFSLVILALGGFLDIADGYIARKYNLITDFGKMMDPLADKLLLITIAGGLWLNGYIPFWILVFMAIREGVMIAGGAISYLYKKIAIPANALGKINTCYIYLLIISYILQWEIRSLLARGFVLLVLVTTIVYSNIFINKLFDKKTMVN</sequence>
<keyword evidence="10 18" id="KW-1133">Transmembrane helix</keyword>
<evidence type="ECO:0000256" key="8">
    <source>
        <dbReference type="ARBA" id="ARBA00022679"/>
    </source>
</evidence>
<evidence type="ECO:0000256" key="15">
    <source>
        <dbReference type="ARBA" id="ARBA00033018"/>
    </source>
</evidence>
<evidence type="ECO:0000256" key="9">
    <source>
        <dbReference type="ARBA" id="ARBA00022692"/>
    </source>
</evidence>
<comment type="pathway">
    <text evidence="3">Phospholipid metabolism; phosphatidylglycerol biosynthesis; phosphatidylglycerol from CDP-diacylglycerol: step 1/2.</text>
</comment>
<organism evidence="19 20">
    <name type="scientific">Alkalicella caledoniensis</name>
    <dbReference type="NCBI Taxonomy" id="2731377"/>
    <lineage>
        <taxon>Bacteria</taxon>
        <taxon>Bacillati</taxon>
        <taxon>Bacillota</taxon>
        <taxon>Clostridia</taxon>
        <taxon>Eubacteriales</taxon>
        <taxon>Proteinivoracaceae</taxon>
        <taxon>Alkalicella</taxon>
    </lineage>
</organism>
<name>A0A7G9WCI7_ALKCA</name>
<dbReference type="UniPathway" id="UPA00084">
    <property type="reaction ID" value="UER00503"/>
</dbReference>
<evidence type="ECO:0000256" key="13">
    <source>
        <dbReference type="ARBA" id="ARBA00023209"/>
    </source>
</evidence>
<gene>
    <name evidence="19" type="ORF">HYG86_17275</name>
</gene>
<feature type="transmembrane region" description="Helical" evidence="18">
    <location>
        <begin position="115"/>
        <end position="138"/>
    </location>
</feature>
<evidence type="ECO:0000256" key="2">
    <source>
        <dbReference type="ARBA" id="ARBA00004141"/>
    </source>
</evidence>
<dbReference type="PANTHER" id="PTHR14269:SF62">
    <property type="entry name" value="CDP-DIACYLGLYCEROL--GLYCEROL-3-PHOSPHATE 3-PHOSPHATIDYLTRANSFERASE 1, CHLOROPLASTIC"/>
    <property type="match status" value="1"/>
</dbReference>
<evidence type="ECO:0000256" key="14">
    <source>
        <dbReference type="ARBA" id="ARBA00023264"/>
    </source>
</evidence>
<evidence type="ECO:0000256" key="10">
    <source>
        <dbReference type="ARBA" id="ARBA00022989"/>
    </source>
</evidence>
<evidence type="ECO:0000256" key="4">
    <source>
        <dbReference type="ARBA" id="ARBA00010441"/>
    </source>
</evidence>
<keyword evidence="14" id="KW-1208">Phospholipid metabolism</keyword>
<feature type="transmembrane region" description="Helical" evidence="18">
    <location>
        <begin position="29"/>
        <end position="50"/>
    </location>
</feature>
<dbReference type="PIRSF" id="PIRSF000847">
    <property type="entry name" value="Phos_ph_gly_syn"/>
    <property type="match status" value="1"/>
</dbReference>
<keyword evidence="20" id="KW-1185">Reference proteome</keyword>
<comment type="catalytic activity">
    <reaction evidence="16">
        <text>a CDP-1,2-diacyl-sn-glycerol + sn-glycerol 3-phosphate = a 1,2-diacyl-sn-glycero-3-phospho-(1'-sn-glycero-3'-phosphate) + CMP + H(+)</text>
        <dbReference type="Rhea" id="RHEA:12593"/>
        <dbReference type="ChEBI" id="CHEBI:15378"/>
        <dbReference type="ChEBI" id="CHEBI:57597"/>
        <dbReference type="ChEBI" id="CHEBI:58332"/>
        <dbReference type="ChEBI" id="CHEBI:60110"/>
        <dbReference type="ChEBI" id="CHEBI:60377"/>
        <dbReference type="EC" id="2.7.8.5"/>
    </reaction>
</comment>
<evidence type="ECO:0000256" key="1">
    <source>
        <dbReference type="ARBA" id="ARBA00003973"/>
    </source>
</evidence>
<keyword evidence="8 17" id="KW-0808">Transferase</keyword>
<keyword evidence="9 18" id="KW-0812">Transmembrane</keyword>
<keyword evidence="13" id="KW-0594">Phospholipid biosynthesis</keyword>
<evidence type="ECO:0000256" key="6">
    <source>
        <dbReference type="ARBA" id="ARBA00014944"/>
    </source>
</evidence>
<evidence type="ECO:0000256" key="12">
    <source>
        <dbReference type="ARBA" id="ARBA00023136"/>
    </source>
</evidence>
<dbReference type="InterPro" id="IPR050324">
    <property type="entry name" value="CDP-alcohol_PTase-I"/>
</dbReference>
<dbReference type="InterPro" id="IPR043130">
    <property type="entry name" value="CDP-OH_PTrfase_TM_dom"/>
</dbReference>
<feature type="transmembrane region" description="Helical" evidence="18">
    <location>
        <begin position="6"/>
        <end position="22"/>
    </location>
</feature>
<dbReference type="RefSeq" id="WP_213166790.1">
    <property type="nucleotide sequence ID" value="NZ_CP058559.1"/>
</dbReference>
<dbReference type="EC" id="2.7.8.5" evidence="5"/>
<evidence type="ECO:0000256" key="3">
    <source>
        <dbReference type="ARBA" id="ARBA00005042"/>
    </source>
</evidence>
<keyword evidence="7" id="KW-0444">Lipid biosynthesis</keyword>
<feature type="transmembrane region" description="Helical" evidence="18">
    <location>
        <begin position="70"/>
        <end position="95"/>
    </location>
</feature>
<dbReference type="Proteomes" id="UP000516160">
    <property type="component" value="Chromosome"/>
</dbReference>
<feature type="transmembrane region" description="Helical" evidence="18">
    <location>
        <begin position="144"/>
        <end position="165"/>
    </location>
</feature>
<comment type="similarity">
    <text evidence="4 17">Belongs to the CDP-alcohol phosphatidyltransferase class-I family.</text>
</comment>
<comment type="subcellular location">
    <subcellularLocation>
        <location evidence="2">Membrane</location>
        <topology evidence="2">Multi-pass membrane protein</topology>
    </subcellularLocation>
</comment>
<dbReference type="GO" id="GO:0016020">
    <property type="term" value="C:membrane"/>
    <property type="evidence" value="ECO:0007669"/>
    <property type="project" value="UniProtKB-SubCell"/>
</dbReference>
<keyword evidence="12 18" id="KW-0472">Membrane</keyword>
<reference evidence="19 20" key="1">
    <citation type="submission" date="2020-07" db="EMBL/GenBank/DDBJ databases">
        <title>Alkalicella. sp. LB2 genome.</title>
        <authorList>
            <person name="Postec A."/>
            <person name="Quemeneur M."/>
        </authorList>
    </citation>
    <scope>NUCLEOTIDE SEQUENCE [LARGE SCALE GENOMIC DNA]</scope>
    <source>
        <strain evidence="19 20">LB2</strain>
    </source>
</reference>
<comment type="function">
    <text evidence="1">This protein catalyzes the committed step to the synthesis of the acidic phospholipids.</text>
</comment>